<feature type="transmembrane region" description="Helical" evidence="1">
    <location>
        <begin position="99"/>
        <end position="118"/>
    </location>
</feature>
<sequence length="323" mass="35459">MAQHDRPTLGILFVCAGVLLISLNDLTIKYLSGGYPLHQLVFIRAVCGLLLTFVFLSHEGGLRALRTDKPFLLILRGLLIVMANLTFFAALAVMPLGQVTALFFVAPLLITLLSVPLLGERVGPLRLGAVLVGFVGVLVMQRPWADATDAPRVVMALPVIAATFYALMQVLTRRLGVSASTATMAIYNQSVFVAVSLLFFAVAGDGRFVAETTPASLEFLLRPWIRPPAEEIWFLVFLGFVAGFMVYAMTAAYRLADAAVIAPFEYLGLPLAFFWGWLIFGEIPDATTWIGCALILGSGLFVFLRERRKGHRQLGRRGLWARR</sequence>
<dbReference type="PANTHER" id="PTHR22911">
    <property type="entry name" value="ACYL-MALONYL CONDENSING ENZYME-RELATED"/>
    <property type="match status" value="1"/>
</dbReference>
<keyword evidence="4" id="KW-1185">Reference proteome</keyword>
<feature type="transmembrane region" description="Helical" evidence="1">
    <location>
        <begin position="70"/>
        <end position="93"/>
    </location>
</feature>
<proteinExistence type="predicted"/>
<keyword evidence="1" id="KW-0812">Transmembrane</keyword>
<evidence type="ECO:0000313" key="3">
    <source>
        <dbReference type="EMBL" id="MBV2359937.1"/>
    </source>
</evidence>
<feature type="transmembrane region" description="Helical" evidence="1">
    <location>
        <begin position="184"/>
        <end position="203"/>
    </location>
</feature>
<feature type="transmembrane region" description="Helical" evidence="1">
    <location>
        <begin position="286"/>
        <end position="304"/>
    </location>
</feature>
<feature type="transmembrane region" description="Helical" evidence="1">
    <location>
        <begin position="125"/>
        <end position="141"/>
    </location>
</feature>
<dbReference type="Proteomes" id="UP001166293">
    <property type="component" value="Unassembled WGS sequence"/>
</dbReference>
<evidence type="ECO:0000256" key="1">
    <source>
        <dbReference type="SAM" id="Phobius"/>
    </source>
</evidence>
<dbReference type="RefSeq" id="WP_217777719.1">
    <property type="nucleotide sequence ID" value="NZ_JAHRWL010000001.1"/>
</dbReference>
<keyword evidence="1" id="KW-0472">Membrane</keyword>
<feature type="transmembrane region" description="Helical" evidence="1">
    <location>
        <begin position="260"/>
        <end position="280"/>
    </location>
</feature>
<evidence type="ECO:0000313" key="4">
    <source>
        <dbReference type="Proteomes" id="UP001166293"/>
    </source>
</evidence>
<reference evidence="3" key="1">
    <citation type="submission" date="2021-06" db="EMBL/GenBank/DDBJ databases">
        <title>Thalassococcus sp. CAU 1522 isolated from sea sand, Republic of Korea.</title>
        <authorList>
            <person name="Kim W."/>
        </authorList>
    </citation>
    <scope>NUCLEOTIDE SEQUENCE</scope>
    <source>
        <strain evidence="3">CAU 1522</strain>
    </source>
</reference>
<evidence type="ECO:0000259" key="2">
    <source>
        <dbReference type="Pfam" id="PF00892"/>
    </source>
</evidence>
<dbReference type="InterPro" id="IPR000620">
    <property type="entry name" value="EamA_dom"/>
</dbReference>
<organism evidence="3 4">
    <name type="scientific">Thalassococcus arenae</name>
    <dbReference type="NCBI Taxonomy" id="2851652"/>
    <lineage>
        <taxon>Bacteria</taxon>
        <taxon>Pseudomonadati</taxon>
        <taxon>Pseudomonadota</taxon>
        <taxon>Alphaproteobacteria</taxon>
        <taxon>Rhodobacterales</taxon>
        <taxon>Roseobacteraceae</taxon>
        <taxon>Thalassococcus</taxon>
    </lineage>
</organism>
<accession>A0ABS6N7G5</accession>
<protein>
    <submittedName>
        <fullName evidence="3">DMT family transporter</fullName>
    </submittedName>
</protein>
<gene>
    <name evidence="3" type="ORF">KUH32_09135</name>
</gene>
<dbReference type="PANTHER" id="PTHR22911:SF103">
    <property type="entry name" value="BLR2811 PROTEIN"/>
    <property type="match status" value="1"/>
</dbReference>
<name>A0ABS6N7G5_9RHOB</name>
<keyword evidence="1" id="KW-1133">Transmembrane helix</keyword>
<comment type="caution">
    <text evidence="3">The sequence shown here is derived from an EMBL/GenBank/DDBJ whole genome shotgun (WGS) entry which is preliminary data.</text>
</comment>
<dbReference type="Pfam" id="PF00892">
    <property type="entry name" value="EamA"/>
    <property type="match status" value="2"/>
</dbReference>
<feature type="transmembrane region" description="Helical" evidence="1">
    <location>
        <begin position="9"/>
        <end position="31"/>
    </location>
</feature>
<feature type="transmembrane region" description="Helical" evidence="1">
    <location>
        <begin position="232"/>
        <end position="253"/>
    </location>
</feature>
<feature type="transmembrane region" description="Helical" evidence="1">
    <location>
        <begin position="37"/>
        <end position="58"/>
    </location>
</feature>
<dbReference type="EMBL" id="JAHRWL010000001">
    <property type="protein sequence ID" value="MBV2359937.1"/>
    <property type="molecule type" value="Genomic_DNA"/>
</dbReference>
<feature type="domain" description="EamA" evidence="2">
    <location>
        <begin position="159"/>
        <end position="303"/>
    </location>
</feature>
<feature type="domain" description="EamA" evidence="2">
    <location>
        <begin position="9"/>
        <end position="140"/>
    </location>
</feature>
<feature type="transmembrane region" description="Helical" evidence="1">
    <location>
        <begin position="153"/>
        <end position="172"/>
    </location>
</feature>